<feature type="compositionally biased region" description="Acidic residues" evidence="4">
    <location>
        <begin position="10"/>
        <end position="32"/>
    </location>
</feature>
<dbReference type="Proteomes" id="UP001273209">
    <property type="component" value="Unassembled WGS sequence"/>
</dbReference>
<keyword evidence="2 3" id="KW-0040">ANK repeat</keyword>
<protein>
    <recommendedName>
        <fullName evidence="7">Ankyrin repeat protein</fullName>
    </recommendedName>
</protein>
<dbReference type="AlphaFoldDB" id="A0AAE1JHL6"/>
<dbReference type="Gene3D" id="1.25.40.20">
    <property type="entry name" value="Ankyrin repeat-containing domain"/>
    <property type="match status" value="2"/>
</dbReference>
<feature type="repeat" description="ANK" evidence="3">
    <location>
        <begin position="102"/>
        <end position="136"/>
    </location>
</feature>
<comment type="caution">
    <text evidence="5">The sequence shown here is derived from an EMBL/GenBank/DDBJ whole genome shotgun (WGS) entry which is preliminary data.</text>
</comment>
<evidence type="ECO:0000313" key="5">
    <source>
        <dbReference type="EMBL" id="KAK4084376.1"/>
    </source>
</evidence>
<evidence type="ECO:0000256" key="1">
    <source>
        <dbReference type="ARBA" id="ARBA00022737"/>
    </source>
</evidence>
<evidence type="ECO:0008006" key="7">
    <source>
        <dbReference type="Google" id="ProtNLM"/>
    </source>
</evidence>
<accession>A0AAE1JHL6</accession>
<evidence type="ECO:0000256" key="4">
    <source>
        <dbReference type="SAM" id="MobiDB-lite"/>
    </source>
</evidence>
<feature type="compositionally biased region" description="Acidic residues" evidence="4">
    <location>
        <begin position="266"/>
        <end position="279"/>
    </location>
</feature>
<evidence type="ECO:0000313" key="6">
    <source>
        <dbReference type="Proteomes" id="UP001273209"/>
    </source>
</evidence>
<feature type="repeat" description="ANK" evidence="3">
    <location>
        <begin position="69"/>
        <end position="101"/>
    </location>
</feature>
<proteinExistence type="predicted"/>
<dbReference type="GeneID" id="87923324"/>
<dbReference type="Pfam" id="PF12796">
    <property type="entry name" value="Ank_2"/>
    <property type="match status" value="1"/>
</dbReference>
<dbReference type="InterPro" id="IPR002110">
    <property type="entry name" value="Ankyrin_rpt"/>
</dbReference>
<gene>
    <name evidence="5" type="ORF">Triagg1_856</name>
</gene>
<dbReference type="PROSITE" id="PS50297">
    <property type="entry name" value="ANK_REP_REGION"/>
    <property type="match status" value="1"/>
</dbReference>
<dbReference type="InterPro" id="IPR036770">
    <property type="entry name" value="Ankyrin_rpt-contain_sf"/>
</dbReference>
<dbReference type="RefSeq" id="XP_062760080.1">
    <property type="nucleotide sequence ID" value="XM_062902006.1"/>
</dbReference>
<dbReference type="PANTHER" id="PTHR24171">
    <property type="entry name" value="ANKYRIN REPEAT DOMAIN-CONTAINING PROTEIN 39-RELATED"/>
    <property type="match status" value="1"/>
</dbReference>
<feature type="region of interest" description="Disordered" evidence="4">
    <location>
        <begin position="264"/>
        <end position="283"/>
    </location>
</feature>
<evidence type="ECO:0000256" key="3">
    <source>
        <dbReference type="PROSITE-ProRule" id="PRU00023"/>
    </source>
</evidence>
<organism evidence="5 6">
    <name type="scientific">Trichoderma aggressivum f. europaeum</name>
    <dbReference type="NCBI Taxonomy" id="173218"/>
    <lineage>
        <taxon>Eukaryota</taxon>
        <taxon>Fungi</taxon>
        <taxon>Dikarya</taxon>
        <taxon>Ascomycota</taxon>
        <taxon>Pezizomycotina</taxon>
        <taxon>Sordariomycetes</taxon>
        <taxon>Hypocreomycetidae</taxon>
        <taxon>Hypocreales</taxon>
        <taxon>Hypocreaceae</taxon>
        <taxon>Trichoderma</taxon>
    </lineage>
</organism>
<dbReference type="SMART" id="SM00248">
    <property type="entry name" value="ANK"/>
    <property type="match status" value="4"/>
</dbReference>
<feature type="region of interest" description="Disordered" evidence="4">
    <location>
        <begin position="1"/>
        <end position="41"/>
    </location>
</feature>
<name>A0AAE1JHL6_9HYPO</name>
<keyword evidence="1" id="KW-0677">Repeat</keyword>
<evidence type="ECO:0000256" key="2">
    <source>
        <dbReference type="ARBA" id="ARBA00023043"/>
    </source>
</evidence>
<dbReference type="SUPFAM" id="SSF48403">
    <property type="entry name" value="Ankyrin repeat"/>
    <property type="match status" value="1"/>
</dbReference>
<dbReference type="PROSITE" id="PS50088">
    <property type="entry name" value="ANK_REPEAT"/>
    <property type="match status" value="3"/>
</dbReference>
<keyword evidence="6" id="KW-1185">Reference proteome</keyword>
<sequence>MRANLTSPVDDSDDDSDDDEDDDSDDDEDDDASCSSPVEQSQSIALLDSKYETLEAIGNIVDNYRYWEDGSTLLQAAICLRDDEVIEVLMDIPVNVNAVDSQGLSALHCAATIYNERNHIMDQLLVNGADPSLQDHNTRTPLHIAARLGHWSGYPIAALLKVMESDQINIRDTNGNTTLHIAAITANVQAIELIFNAGADLSIRNKDERTPIDLAVCSCPRDFIYILEQKLNIFSDAHQIPFHKSTTTDSLGGLAILFEYERDEPSPENDQDVGDDYSDSTDSRSCDCTIMASPRNKCTKCRHAMEANSRLETDVDWFSAYDVPEWTALSGLRILPLRPLCAIFREDG</sequence>
<reference evidence="5" key="1">
    <citation type="submission" date="2023-11" db="EMBL/GenBank/DDBJ databases">
        <title>The genome sequences of three competitors of mushroom-forming fungi.</title>
        <authorList>
            <person name="Beijen E."/>
            <person name="Ohm R.A."/>
        </authorList>
    </citation>
    <scope>NUCLEOTIDE SEQUENCE</scope>
    <source>
        <strain evidence="5">CBS 100526</strain>
    </source>
</reference>
<feature type="repeat" description="ANK" evidence="3">
    <location>
        <begin position="174"/>
        <end position="206"/>
    </location>
</feature>
<dbReference type="EMBL" id="JAWRVG010000002">
    <property type="protein sequence ID" value="KAK4084376.1"/>
    <property type="molecule type" value="Genomic_DNA"/>
</dbReference>